<reference evidence="1 2" key="1">
    <citation type="journal article" date="2021" name="J. Hered.">
        <title>A chromosome-level genome assembly of the parasitoid wasp, Cotesia glomerata (Hymenoptera: Braconidae).</title>
        <authorList>
            <person name="Pinto B.J."/>
            <person name="Weis J.J."/>
            <person name="Gamble T."/>
            <person name="Ode P.J."/>
            <person name="Paul R."/>
            <person name="Zaspel J.M."/>
        </authorList>
    </citation>
    <scope>NUCLEOTIDE SEQUENCE [LARGE SCALE GENOMIC DNA]</scope>
    <source>
        <strain evidence="1">CgM1</strain>
    </source>
</reference>
<dbReference type="AlphaFoldDB" id="A0AAV7IAB7"/>
<proteinExistence type="predicted"/>
<protein>
    <submittedName>
        <fullName evidence="1">Uncharacterized protein</fullName>
    </submittedName>
</protein>
<comment type="caution">
    <text evidence="1">The sequence shown here is derived from an EMBL/GenBank/DDBJ whole genome shotgun (WGS) entry which is preliminary data.</text>
</comment>
<organism evidence="1 2">
    <name type="scientific">Cotesia glomerata</name>
    <name type="common">Lepidopteran parasitic wasp</name>
    <name type="synonym">Apanteles glomeratus</name>
    <dbReference type="NCBI Taxonomy" id="32391"/>
    <lineage>
        <taxon>Eukaryota</taxon>
        <taxon>Metazoa</taxon>
        <taxon>Ecdysozoa</taxon>
        <taxon>Arthropoda</taxon>
        <taxon>Hexapoda</taxon>
        <taxon>Insecta</taxon>
        <taxon>Pterygota</taxon>
        <taxon>Neoptera</taxon>
        <taxon>Endopterygota</taxon>
        <taxon>Hymenoptera</taxon>
        <taxon>Apocrita</taxon>
        <taxon>Ichneumonoidea</taxon>
        <taxon>Braconidae</taxon>
        <taxon>Microgastrinae</taxon>
        <taxon>Cotesia</taxon>
    </lineage>
</organism>
<keyword evidence="2" id="KW-1185">Reference proteome</keyword>
<evidence type="ECO:0000313" key="2">
    <source>
        <dbReference type="Proteomes" id="UP000826195"/>
    </source>
</evidence>
<accession>A0AAV7IAB7</accession>
<gene>
    <name evidence="1" type="ORF">KQX54_019638</name>
</gene>
<dbReference type="EMBL" id="JAHXZJ010001119">
    <property type="protein sequence ID" value="KAH0555512.1"/>
    <property type="molecule type" value="Genomic_DNA"/>
</dbReference>
<dbReference type="Proteomes" id="UP000826195">
    <property type="component" value="Unassembled WGS sequence"/>
</dbReference>
<evidence type="ECO:0000313" key="1">
    <source>
        <dbReference type="EMBL" id="KAH0555512.1"/>
    </source>
</evidence>
<name>A0AAV7IAB7_COTGL</name>
<sequence>MDKLILNPNSPDVKYFAERAWYDLDLRGECKTMVENCLKADSKLVRRVELFYQYSNVYKAQVEIVDEERRYIILVGYIVQVKKKIKYTPISMSVSVEYKCIVYVHTEESNPIQLQCFVNGYTWTNLEQRNNEIAYNQYYYDRQQDGRPGNGEVTAPFL</sequence>